<dbReference type="SUPFAM" id="SSF48208">
    <property type="entry name" value="Six-hairpin glycosidases"/>
    <property type="match status" value="1"/>
</dbReference>
<dbReference type="Pfam" id="PF17168">
    <property type="entry name" value="DUF5127"/>
    <property type="match status" value="1"/>
</dbReference>
<dbReference type="PANTHER" id="PTHR31987">
    <property type="entry name" value="GLUTAMINASE A-RELATED"/>
    <property type="match status" value="1"/>
</dbReference>
<evidence type="ECO:0000259" key="4">
    <source>
        <dbReference type="Pfam" id="PF17168"/>
    </source>
</evidence>
<protein>
    <recommendedName>
        <fullName evidence="7">DUF1793-domain-containing protein</fullName>
    </recommendedName>
</protein>
<dbReference type="Gene3D" id="1.50.10.10">
    <property type="match status" value="1"/>
</dbReference>
<feature type="transmembrane region" description="Helical" evidence="2">
    <location>
        <begin position="720"/>
        <end position="743"/>
    </location>
</feature>
<dbReference type="PANTHER" id="PTHR31987:SF1">
    <property type="entry name" value="GLUTAMINASE A"/>
    <property type="match status" value="1"/>
</dbReference>
<dbReference type="GO" id="GO:0005975">
    <property type="term" value="P:carbohydrate metabolic process"/>
    <property type="evidence" value="ECO:0007669"/>
    <property type="project" value="InterPro"/>
</dbReference>
<gene>
    <name evidence="5" type="ORF">DFH08DRAFT_1083785</name>
</gene>
<keyword evidence="6" id="KW-1185">Reference proteome</keyword>
<evidence type="ECO:0008006" key="7">
    <source>
        <dbReference type="Google" id="ProtNLM"/>
    </source>
</evidence>
<feature type="domain" description="Glutaminase A central" evidence="3">
    <location>
        <begin position="342"/>
        <end position="696"/>
    </location>
</feature>
<accession>A0AAD6ZQS8</accession>
<dbReference type="Pfam" id="PF16335">
    <property type="entry name" value="GtaA_6_Hairpin"/>
    <property type="match status" value="1"/>
</dbReference>
<reference evidence="5" key="1">
    <citation type="submission" date="2023-03" db="EMBL/GenBank/DDBJ databases">
        <title>Massive genome expansion in bonnet fungi (Mycena s.s.) driven by repeated elements and novel gene families across ecological guilds.</title>
        <authorList>
            <consortium name="Lawrence Berkeley National Laboratory"/>
            <person name="Harder C.B."/>
            <person name="Miyauchi S."/>
            <person name="Viragh M."/>
            <person name="Kuo A."/>
            <person name="Thoen E."/>
            <person name="Andreopoulos B."/>
            <person name="Lu D."/>
            <person name="Skrede I."/>
            <person name="Drula E."/>
            <person name="Henrissat B."/>
            <person name="Morin E."/>
            <person name="Kohler A."/>
            <person name="Barry K."/>
            <person name="LaButti K."/>
            <person name="Morin E."/>
            <person name="Salamov A."/>
            <person name="Lipzen A."/>
            <person name="Mereny Z."/>
            <person name="Hegedus B."/>
            <person name="Baldrian P."/>
            <person name="Stursova M."/>
            <person name="Weitz H."/>
            <person name="Taylor A."/>
            <person name="Grigoriev I.V."/>
            <person name="Nagy L.G."/>
            <person name="Martin F."/>
            <person name="Kauserud H."/>
        </authorList>
    </citation>
    <scope>NUCLEOTIDE SEQUENCE</scope>
    <source>
        <strain evidence="5">CBHHK002</strain>
    </source>
</reference>
<feature type="region of interest" description="Disordered" evidence="1">
    <location>
        <begin position="768"/>
        <end position="790"/>
    </location>
</feature>
<dbReference type="EMBL" id="JARIHO010000034">
    <property type="protein sequence ID" value="KAJ7333362.1"/>
    <property type="molecule type" value="Genomic_DNA"/>
</dbReference>
<dbReference type="InterPro" id="IPR033433">
    <property type="entry name" value="GtaA_N"/>
</dbReference>
<dbReference type="InterPro" id="IPR012341">
    <property type="entry name" value="6hp_glycosidase-like_sf"/>
</dbReference>
<dbReference type="GO" id="GO:0003824">
    <property type="term" value="F:catalytic activity"/>
    <property type="evidence" value="ECO:0007669"/>
    <property type="project" value="UniProtKB-ARBA"/>
</dbReference>
<dbReference type="InterPro" id="IPR032514">
    <property type="entry name" value="GtaA_central"/>
</dbReference>
<evidence type="ECO:0000256" key="1">
    <source>
        <dbReference type="SAM" id="MobiDB-lite"/>
    </source>
</evidence>
<evidence type="ECO:0000259" key="3">
    <source>
        <dbReference type="Pfam" id="PF16335"/>
    </source>
</evidence>
<keyword evidence="2" id="KW-0812">Transmembrane</keyword>
<evidence type="ECO:0000256" key="2">
    <source>
        <dbReference type="SAM" id="Phobius"/>
    </source>
</evidence>
<dbReference type="InterPro" id="IPR052743">
    <property type="entry name" value="Glutaminase_GtaA"/>
</dbReference>
<organism evidence="5 6">
    <name type="scientific">Mycena albidolilacea</name>
    <dbReference type="NCBI Taxonomy" id="1033008"/>
    <lineage>
        <taxon>Eukaryota</taxon>
        <taxon>Fungi</taxon>
        <taxon>Dikarya</taxon>
        <taxon>Basidiomycota</taxon>
        <taxon>Agaricomycotina</taxon>
        <taxon>Agaricomycetes</taxon>
        <taxon>Agaricomycetidae</taxon>
        <taxon>Agaricales</taxon>
        <taxon>Marasmiineae</taxon>
        <taxon>Mycenaceae</taxon>
        <taxon>Mycena</taxon>
    </lineage>
</organism>
<proteinExistence type="predicted"/>
<keyword evidence="2" id="KW-1133">Transmembrane helix</keyword>
<dbReference type="InterPro" id="IPR008928">
    <property type="entry name" value="6-hairpin_glycosidase_sf"/>
</dbReference>
<dbReference type="Proteomes" id="UP001218218">
    <property type="component" value="Unassembled WGS sequence"/>
</dbReference>
<keyword evidence="2" id="KW-0472">Membrane</keyword>
<feature type="compositionally biased region" description="Polar residues" evidence="1">
    <location>
        <begin position="771"/>
        <end position="781"/>
    </location>
</feature>
<feature type="domain" description="Glutaminase A N-terminal" evidence="4">
    <location>
        <begin position="107"/>
        <end position="337"/>
    </location>
</feature>
<feature type="region of interest" description="Disordered" evidence="1">
    <location>
        <begin position="806"/>
        <end position="836"/>
    </location>
</feature>
<feature type="compositionally biased region" description="Low complexity" evidence="1">
    <location>
        <begin position="818"/>
        <end position="829"/>
    </location>
</feature>
<dbReference type="AlphaFoldDB" id="A0AAD6ZQS8"/>
<sequence>MLYEHTLISLGILLFWSNWITLALTQQTFFPSAVPLAVRTPTFNCWLDTRNGTNPIDTWPTFWNDQHILGWAGYIKVDGTTYRWLGSPVSGIHDNASVWLATEVTPTRTILTVQAGPMLLNVTFLSPIEPSDWARQSFPFSYVYLDGKATDGQQHSIQLYSDISGEWVTKDLETGIQWSSSQTSNTVFHQVKSTTPKSSFEDVAEDAVAYHAISSMQPGLVSLVGSGLALRAQFSAAGTSLALNSDLTGNIGNVKGTNGKFPVFAHALNLGTTDTLSTVAWAVGVVRDPVLTFSGVQRRAYYWSQHSTIGDAIDAFITDFQAARARAIALDQKVLQDAVAISPDYADLVSLGTRQAMAGVEITLSILPDGSFNMSDVKAFMKDVGNSRRVNPTETIYAALPAFMYLDANITGVLLEPLLEYQSSSSYGNSYAAPDLGTTFPSVPGNPDNNAIYGVENSGNMLILVLAHARSTGDGSLIVKYYNLLKRWADYLTSNVLDPEQQTTADDTGLTQTHGNVTNLALKGIIAIQAMAGISQIMGQTPDVQKYERFAKSLMQTWVNLTATSGQLRWTYGDSTFGLMYNLLADKLLKLNVVPTSIYTAESTTLSNNPAQAFGFALSSDSNSNTRSDWTLFSAAAAPDIETRNLLISGVHKHASSNLTNGTFPTLYNVLTGLGPGAGVSPNGFGSPAQGAMFSVLALNVANKTVVVPSPPASRSKTGVIAGGVVGGVALLLLLGIVVVIFLRWRRHRQVADGLAAPRPYMTTVFGGSSMAPTNPSSNSLAVPPSRPAGAGSPFISPKAALMSGVPGHVAPEPTLPPASSQLPSSSVPRGTEELRSEMERLRHEVEQLCATQGVPQEAPPVYH</sequence>
<comment type="caution">
    <text evidence="5">The sequence shown here is derived from an EMBL/GenBank/DDBJ whole genome shotgun (WGS) entry which is preliminary data.</text>
</comment>
<evidence type="ECO:0000313" key="6">
    <source>
        <dbReference type="Proteomes" id="UP001218218"/>
    </source>
</evidence>
<name>A0AAD6ZQS8_9AGAR</name>
<evidence type="ECO:0000313" key="5">
    <source>
        <dbReference type="EMBL" id="KAJ7333362.1"/>
    </source>
</evidence>